<proteinExistence type="predicted"/>
<dbReference type="InterPro" id="IPR017938">
    <property type="entry name" value="Riboflavin_synthase-like_b-brl"/>
</dbReference>
<dbReference type="SUPFAM" id="SSF54292">
    <property type="entry name" value="2Fe-2S ferredoxin-like"/>
    <property type="match status" value="1"/>
</dbReference>
<dbReference type="InterPro" id="IPR017927">
    <property type="entry name" value="FAD-bd_FR_type"/>
</dbReference>
<evidence type="ECO:0000256" key="4">
    <source>
        <dbReference type="ARBA" id="ARBA00022723"/>
    </source>
</evidence>
<comment type="cofactor">
    <cofactor evidence="1">
        <name>FAD</name>
        <dbReference type="ChEBI" id="CHEBI:57692"/>
    </cofactor>
</comment>
<comment type="caution">
    <text evidence="11">The sequence shown here is derived from an EMBL/GenBank/DDBJ whole genome shotgun (WGS) entry which is preliminary data.</text>
</comment>
<dbReference type="Pfam" id="PF00175">
    <property type="entry name" value="NAD_binding_1"/>
    <property type="match status" value="1"/>
</dbReference>
<dbReference type="SUPFAM" id="SSF52343">
    <property type="entry name" value="Ferredoxin reductase-like, C-terminal NADP-linked domain"/>
    <property type="match status" value="1"/>
</dbReference>
<evidence type="ECO:0000256" key="1">
    <source>
        <dbReference type="ARBA" id="ARBA00001974"/>
    </source>
</evidence>
<organism evidence="11 12">
    <name type="scientific">Neolewinella lacunae</name>
    <dbReference type="NCBI Taxonomy" id="1517758"/>
    <lineage>
        <taxon>Bacteria</taxon>
        <taxon>Pseudomonadati</taxon>
        <taxon>Bacteroidota</taxon>
        <taxon>Saprospiria</taxon>
        <taxon>Saprospirales</taxon>
        <taxon>Lewinellaceae</taxon>
        <taxon>Neolewinella</taxon>
    </lineage>
</organism>
<evidence type="ECO:0000256" key="2">
    <source>
        <dbReference type="ARBA" id="ARBA00022630"/>
    </source>
</evidence>
<evidence type="ECO:0000259" key="9">
    <source>
        <dbReference type="PROSITE" id="PS51085"/>
    </source>
</evidence>
<dbReference type="InterPro" id="IPR001709">
    <property type="entry name" value="Flavoprot_Pyr_Nucl_cyt_Rdtase"/>
</dbReference>
<dbReference type="PROSITE" id="PS00197">
    <property type="entry name" value="2FE2S_FER_1"/>
    <property type="match status" value="1"/>
</dbReference>
<dbReference type="AlphaFoldDB" id="A0A923PRC3"/>
<evidence type="ECO:0000259" key="10">
    <source>
        <dbReference type="PROSITE" id="PS51384"/>
    </source>
</evidence>
<evidence type="ECO:0000313" key="12">
    <source>
        <dbReference type="Proteomes" id="UP000650081"/>
    </source>
</evidence>
<accession>A0A923PRC3</accession>
<keyword evidence="4" id="KW-0479">Metal-binding</keyword>
<feature type="domain" description="2Fe-2S ferredoxin-type" evidence="9">
    <location>
        <begin position="280"/>
        <end position="369"/>
    </location>
</feature>
<dbReference type="InterPro" id="IPR001041">
    <property type="entry name" value="2Fe-2S_ferredoxin-type"/>
</dbReference>
<dbReference type="RefSeq" id="WP_187468370.1">
    <property type="nucleotide sequence ID" value="NZ_JACSIT010000152.1"/>
</dbReference>
<dbReference type="GO" id="GO:0051537">
    <property type="term" value="F:2 iron, 2 sulfur cluster binding"/>
    <property type="evidence" value="ECO:0007669"/>
    <property type="project" value="UniProtKB-KW"/>
</dbReference>
<dbReference type="PRINTS" id="PR00371">
    <property type="entry name" value="FPNCR"/>
</dbReference>
<keyword evidence="3" id="KW-0001">2Fe-2S</keyword>
<dbReference type="InterPro" id="IPR012675">
    <property type="entry name" value="Beta-grasp_dom_sf"/>
</dbReference>
<evidence type="ECO:0000313" key="11">
    <source>
        <dbReference type="EMBL" id="MBC6996361.1"/>
    </source>
</evidence>
<dbReference type="Gene3D" id="3.10.20.30">
    <property type="match status" value="1"/>
</dbReference>
<keyword evidence="2" id="KW-0285">Flavoprotein</keyword>
<evidence type="ECO:0000256" key="6">
    <source>
        <dbReference type="ARBA" id="ARBA00023002"/>
    </source>
</evidence>
<dbReference type="InterPro" id="IPR039261">
    <property type="entry name" value="FNR_nucleotide-bd"/>
</dbReference>
<dbReference type="Gene3D" id="3.40.50.80">
    <property type="entry name" value="Nucleotide-binding domain of ferredoxin-NADP reductase (FNR) module"/>
    <property type="match status" value="1"/>
</dbReference>
<protein>
    <submittedName>
        <fullName evidence="11">Ferredoxin--NADP reductase</fullName>
    </submittedName>
</protein>
<dbReference type="InterPro" id="IPR036010">
    <property type="entry name" value="2Fe-2S_ferredoxin-like_sf"/>
</dbReference>
<dbReference type="PANTHER" id="PTHR47354:SF8">
    <property type="entry name" value="1,2-PHENYLACETYL-COA EPOXIDASE, SUBUNIT E"/>
    <property type="match status" value="1"/>
</dbReference>
<dbReference type="Pfam" id="PF00111">
    <property type="entry name" value="Fer2"/>
    <property type="match status" value="1"/>
</dbReference>
<dbReference type="InterPro" id="IPR050415">
    <property type="entry name" value="MRET"/>
</dbReference>
<dbReference type="CDD" id="cd06214">
    <property type="entry name" value="PA_degradation_oxidoreductase_like"/>
    <property type="match status" value="1"/>
</dbReference>
<dbReference type="Pfam" id="PF00970">
    <property type="entry name" value="FAD_binding_6"/>
    <property type="match status" value="1"/>
</dbReference>
<evidence type="ECO:0000256" key="8">
    <source>
        <dbReference type="ARBA" id="ARBA00023014"/>
    </source>
</evidence>
<dbReference type="GO" id="GO:0046872">
    <property type="term" value="F:metal ion binding"/>
    <property type="evidence" value="ECO:0007669"/>
    <property type="project" value="UniProtKB-KW"/>
</dbReference>
<dbReference type="PANTHER" id="PTHR47354">
    <property type="entry name" value="NADH OXIDOREDUCTASE HCR"/>
    <property type="match status" value="1"/>
</dbReference>
<dbReference type="PROSITE" id="PS51085">
    <property type="entry name" value="2FE2S_FER_2"/>
    <property type="match status" value="1"/>
</dbReference>
<feature type="domain" description="FAD-binding FR-type" evidence="10">
    <location>
        <begin position="4"/>
        <end position="108"/>
    </location>
</feature>
<name>A0A923PRC3_9BACT</name>
<dbReference type="InterPro" id="IPR001433">
    <property type="entry name" value="OxRdtase_FAD/NAD-bd"/>
</dbReference>
<keyword evidence="12" id="KW-1185">Reference proteome</keyword>
<dbReference type="InterPro" id="IPR008333">
    <property type="entry name" value="Cbr1-like_FAD-bd_dom"/>
</dbReference>
<keyword evidence="7" id="KW-0408">Iron</keyword>
<evidence type="ECO:0000256" key="3">
    <source>
        <dbReference type="ARBA" id="ARBA00022714"/>
    </source>
</evidence>
<dbReference type="SUPFAM" id="SSF63380">
    <property type="entry name" value="Riboflavin synthase domain-like"/>
    <property type="match status" value="1"/>
</dbReference>
<keyword evidence="8" id="KW-0411">Iron-sulfur</keyword>
<sequence>MSQATFHPLAIASLTPETADAITVAFRVGEDLTETFKYRAGQYLTLKFIINGKEERRAYSMCSAPQDAELAVTVKRVKGGIVSNHIADFLRPGDTVEVMPPQGRFMVAPDHKARRDYYLFGAGSGITPLMSILRNILEEEPKSRVFLLYGNRDEDSIIFEKQLEDLVSRYAGQLEVEHTLSRPKKYKVGGLKGFFSGGERKWTGAVGRVGIKAVQAFMDRHPGSVADKQYFVCGPGQMIDDVEQALLGLGVHKELIHTERFVSANAVKKAAPVAGKVQDAKVIATLGGKEVEVTLKPGQTILDGLLESGAAPPYSCLAGACSTCMAKVSKGGVKMEVCFAIDDDEIAQGYILACQSHPTTEEVHVTFDV</sequence>
<reference evidence="11" key="1">
    <citation type="submission" date="2020-08" db="EMBL/GenBank/DDBJ databases">
        <title>Lewinella bacteria from marine environments.</title>
        <authorList>
            <person name="Zhong Y."/>
        </authorList>
    </citation>
    <scope>NUCLEOTIDE SEQUENCE</scope>
    <source>
        <strain evidence="11">KCTC 42187</strain>
    </source>
</reference>
<dbReference type="GO" id="GO:0050660">
    <property type="term" value="F:flavin adenine dinucleotide binding"/>
    <property type="evidence" value="ECO:0007669"/>
    <property type="project" value="TreeGrafter"/>
</dbReference>
<dbReference type="Proteomes" id="UP000650081">
    <property type="component" value="Unassembled WGS sequence"/>
</dbReference>
<gene>
    <name evidence="11" type="ORF">H9S92_19475</name>
</gene>
<dbReference type="Gene3D" id="2.40.30.10">
    <property type="entry name" value="Translation factors"/>
    <property type="match status" value="1"/>
</dbReference>
<dbReference type="GO" id="GO:0016491">
    <property type="term" value="F:oxidoreductase activity"/>
    <property type="evidence" value="ECO:0007669"/>
    <property type="project" value="UniProtKB-KW"/>
</dbReference>
<dbReference type="EMBL" id="JACSIT010000152">
    <property type="protein sequence ID" value="MBC6996361.1"/>
    <property type="molecule type" value="Genomic_DNA"/>
</dbReference>
<keyword evidence="5" id="KW-0274">FAD</keyword>
<dbReference type="PRINTS" id="PR00406">
    <property type="entry name" value="CYTB5RDTASE"/>
</dbReference>
<dbReference type="InterPro" id="IPR006058">
    <property type="entry name" value="2Fe2S_fd_BS"/>
</dbReference>
<dbReference type="PROSITE" id="PS51384">
    <property type="entry name" value="FAD_FR"/>
    <property type="match status" value="1"/>
</dbReference>
<dbReference type="CDD" id="cd00207">
    <property type="entry name" value="fer2"/>
    <property type="match status" value="1"/>
</dbReference>
<evidence type="ECO:0000256" key="7">
    <source>
        <dbReference type="ARBA" id="ARBA00023004"/>
    </source>
</evidence>
<evidence type="ECO:0000256" key="5">
    <source>
        <dbReference type="ARBA" id="ARBA00022827"/>
    </source>
</evidence>
<keyword evidence="6" id="KW-0560">Oxidoreductase</keyword>